<dbReference type="InterPro" id="IPR017901">
    <property type="entry name" value="C-CAP_CF_C-like"/>
</dbReference>
<dbReference type="CDD" id="cd18673">
    <property type="entry name" value="PIN_XRN1-2-like"/>
    <property type="match status" value="1"/>
</dbReference>
<evidence type="ECO:0000256" key="7">
    <source>
        <dbReference type="ARBA" id="ARBA00022801"/>
    </source>
</evidence>
<name>A0AA36G542_9BILA</name>
<dbReference type="InterPro" id="IPR028417">
    <property type="entry name" value="CAP_CS_C"/>
</dbReference>
<feature type="compositionally biased region" description="Acidic residues" evidence="13">
    <location>
        <begin position="511"/>
        <end position="520"/>
    </location>
</feature>
<dbReference type="Pfam" id="PF08603">
    <property type="entry name" value="CAP_C"/>
    <property type="match status" value="1"/>
</dbReference>
<dbReference type="FunFam" id="1.25.40.330:FF:000001">
    <property type="entry name" value="Adenylyl cyclase-associated protein"/>
    <property type="match status" value="1"/>
</dbReference>
<organism evidence="15 16">
    <name type="scientific">Mesorhabditis spiculigera</name>
    <dbReference type="NCBI Taxonomy" id="96644"/>
    <lineage>
        <taxon>Eukaryota</taxon>
        <taxon>Metazoa</taxon>
        <taxon>Ecdysozoa</taxon>
        <taxon>Nematoda</taxon>
        <taxon>Chromadorea</taxon>
        <taxon>Rhabditida</taxon>
        <taxon>Rhabditina</taxon>
        <taxon>Rhabditomorpha</taxon>
        <taxon>Rhabditoidea</taxon>
        <taxon>Rhabditidae</taxon>
        <taxon>Mesorhabditinae</taxon>
        <taxon>Mesorhabditis</taxon>
    </lineage>
</organism>
<dbReference type="InterPro" id="IPR018106">
    <property type="entry name" value="CAP_CS_N"/>
</dbReference>
<dbReference type="EMBL" id="CATQJA010002642">
    <property type="protein sequence ID" value="CAJ0576149.1"/>
    <property type="molecule type" value="Genomic_DNA"/>
</dbReference>
<evidence type="ECO:0000256" key="11">
    <source>
        <dbReference type="ARBA" id="ARBA00064410"/>
    </source>
</evidence>
<accession>A0AA36G542</accession>
<dbReference type="Gene3D" id="1.25.40.1050">
    <property type="match status" value="1"/>
</dbReference>
<dbReference type="InterPro" id="IPR013912">
    <property type="entry name" value="Adenylate_cyclase-assoc_CAP_C"/>
</dbReference>
<evidence type="ECO:0000256" key="1">
    <source>
        <dbReference type="ARBA" id="ARBA00006994"/>
    </source>
</evidence>
<keyword evidence="5" id="KW-0479">Metal-binding</keyword>
<comment type="caution">
    <text evidence="15">The sequence shown here is derived from an EMBL/GenBank/DDBJ whole genome shotgun (WGS) entry which is preliminary data.</text>
</comment>
<dbReference type="GO" id="GO:0007010">
    <property type="term" value="P:cytoskeleton organization"/>
    <property type="evidence" value="ECO:0007669"/>
    <property type="project" value="InterPro"/>
</dbReference>
<comment type="function">
    <text evidence="10">Possesses 5'-&gt;3' exoribonuclease activity. Plays a role in maintenance of steady-state concentration and turnover of microRNAs (miRNA) by degradation of mature miRNA. Degradation role is enhanced when in complex with paxt-1. Partially redundant to xrn-1 in miRNA guide strand degradation. Implicated in differential regulation of mRNAs such as let-7 by controlling the accumulation of mature miRNA. Positively regulates molting of the pharyngeal cuticle.</text>
</comment>
<evidence type="ECO:0000256" key="10">
    <source>
        <dbReference type="ARBA" id="ARBA00053462"/>
    </source>
</evidence>
<evidence type="ECO:0000256" key="6">
    <source>
        <dbReference type="ARBA" id="ARBA00022771"/>
    </source>
</evidence>
<dbReference type="GO" id="GO:0000956">
    <property type="term" value="P:nuclear-transcribed mRNA catabolic process"/>
    <property type="evidence" value="ECO:0007669"/>
    <property type="project" value="TreeGrafter"/>
</dbReference>
<dbReference type="SUPFAM" id="SSF69340">
    <property type="entry name" value="C-terminal domain of adenylylcyclase associated protein"/>
    <property type="match status" value="1"/>
</dbReference>
<keyword evidence="9" id="KW-0269">Exonuclease</keyword>
<dbReference type="GO" id="GO:0004534">
    <property type="term" value="F:5'-3' RNA exonuclease activity"/>
    <property type="evidence" value="ECO:0007669"/>
    <property type="project" value="TreeGrafter"/>
</dbReference>
<sequence length="1421" mass="158351">MGVPAFFRWLSKKYPSIVVNANEDRQKDADGKRIPIDCTAPNPNFQEFDNLYLDMNGIIHPCTHPEDRPPPKNEDEMFVLIFEYIDRIFSIVRPRKVLYMAIDGVAPRAKMNQQRSRRFRASKETVEKQAEIENVRRKLAAEGIPLPPKKADAEHFDSNCITPGTPFMARLADALRYYIHDRLTNDPAWHKIQVILSDANVPGEGEHKIMDFIRKQRSNPAHNPDTVHCLCGADADLIMLGLATHENNFNIIREEFVPNQPRPCELCGKYGHELKSCQGLEDNESGAKAEDEADPLQKEKNFIFLRIPVLREYLERELQMPNLPFKWEFERAIDDWVFLCFFVGNDFLPHLPSLEIREGAIDRLIRLYKDMVYKMNGYLTHDGSVYLDRVEMIMKGLGEVEDEIFKRRQQNEERYKANQQAKKRAVPGHFGRPAARPAYIPGKGSLIEPTTTPVHFTGAQARQLQGDAHREALRHSENEEAARRLKAMMKGGEEEKSGSRKRKMEAPVNPYEEEEEKEPEDEIRLYESGWKDRYYRAKFDVGGEDFDFRKKVAWAYVEGLCWVLQYYYQGCASWDWYFPYHYAPFASDFDTVSEFKLDFSKKTHPFKPLEQLMSVFPAASKQHLPEKWQLLMTEDDSPIIDFYPIDFSIDLNGKKFAWQGVALLPFVDEQRLLSTLKSVYPTLTDEEQFRNTTGPHRLFVSGHHPAFGFLKELYEGDGAKEGDVDTTLTNGMSGRVVEDKTGVPPGVPFVSPIHAEECPDLTENNAICVIYDDPSYPEGFVFPATRLATATDLPKTLKPGDYNERQSGQYRPQIGFSRDTPRARLDDSGHRHMRHEMGGGYNRDGGNQGYRGGHQQQGFGRGGGYNSYGGNQYNDGGYRGGRGGGYGQQPYNSHGGQGGYDGGRGRGQHQRGGGGRGGWDNRNDYSGRGGGGGGYNGGYNNRGGGGGGEAMDGLVGRLEKAVLRLEALSSSKPTAPPKPASLASPPQKSGASSELPAHVQAYDEAVREPLEKLVATSTVLGGDLANVIEYYKKLFAAQRTFLQFAAGNKEPAHGTIDSLPQMQDLIKAVQDVIGMKDKNRNRDLVNHFNALAEAAPAVGWVKEKPKPGPYVKEILDASKFYTNRIRLAYKSTDPHHVAWVNALEGLLGSLHEFIRKVHTTGVVWNSAPGSAPSSCGPPPPPPPPMPIDLFGATSASSAGGRTERDALFAQLNQGSGITSTLKKVTPEMQTHKNAALRASNVVPAKGATTTNGHRQPAAPIAQKPPKLELQDGKQWNVEYYKNTQQQIVVNVTDKKETVYVFKCENANIKVVGKCNSVTLDQCRRVAIVFDAVVAQVETINCQSLQIQTLGEMPTVSVQKTDGCQIYLSEVSKGAEIVTSKSSAMNVVIPGADGDVLEMPVPEQFKTVFKDGKLVTTVSDIC</sequence>
<dbReference type="PANTHER" id="PTHR12341:SF41">
    <property type="entry name" value="5'-3' EXORIBONUCLEASE 2"/>
    <property type="match status" value="1"/>
</dbReference>
<feature type="non-terminal residue" evidence="15">
    <location>
        <position position="1421"/>
    </location>
</feature>
<evidence type="ECO:0000313" key="16">
    <source>
        <dbReference type="Proteomes" id="UP001177023"/>
    </source>
</evidence>
<dbReference type="Gene3D" id="3.40.50.12390">
    <property type="match status" value="2"/>
</dbReference>
<gene>
    <name evidence="15" type="ORF">MSPICULIGERA_LOCUS14448</name>
</gene>
<protein>
    <recommendedName>
        <fullName evidence="12">5'-3' exoribonuclease 2 homolog</fullName>
    </recommendedName>
</protein>
<dbReference type="InterPro" id="IPR053950">
    <property type="entry name" value="CAP_N"/>
</dbReference>
<dbReference type="SUPFAM" id="SSF101278">
    <property type="entry name" value="N-terminal domain of adenylylcyclase associated protein, CAP"/>
    <property type="match status" value="1"/>
</dbReference>
<feature type="region of interest" description="Disordered" evidence="13">
    <location>
        <begin position="879"/>
        <end position="925"/>
    </location>
</feature>
<dbReference type="PROSITE" id="PS51329">
    <property type="entry name" value="C_CAP_COFACTOR_C"/>
    <property type="match status" value="1"/>
</dbReference>
<dbReference type="SMART" id="SM00673">
    <property type="entry name" value="CARP"/>
    <property type="match status" value="2"/>
</dbReference>
<evidence type="ECO:0000256" key="3">
    <source>
        <dbReference type="ARBA" id="ARBA00022664"/>
    </source>
</evidence>
<comment type="similarity">
    <text evidence="1">Belongs to the 5'-3' exonuclease family. XRN2/RAT1 subfamily.</text>
</comment>
<dbReference type="GO" id="GO:0003779">
    <property type="term" value="F:actin binding"/>
    <property type="evidence" value="ECO:0007669"/>
    <property type="project" value="InterPro"/>
</dbReference>
<dbReference type="InterPro" id="IPR036223">
    <property type="entry name" value="CAP_C_sf"/>
</dbReference>
<evidence type="ECO:0000313" key="15">
    <source>
        <dbReference type="EMBL" id="CAJ0576149.1"/>
    </source>
</evidence>
<keyword evidence="16" id="KW-1185">Reference proteome</keyword>
<feature type="region of interest" description="Disordered" evidence="13">
    <location>
        <begin position="969"/>
        <end position="997"/>
    </location>
</feature>
<evidence type="ECO:0000256" key="2">
    <source>
        <dbReference type="ARBA" id="ARBA00007659"/>
    </source>
</evidence>
<dbReference type="InterPro" id="IPR004859">
    <property type="entry name" value="Xrn1_N"/>
</dbReference>
<dbReference type="InterPro" id="IPR041412">
    <property type="entry name" value="Xrn1_helical"/>
</dbReference>
<dbReference type="Proteomes" id="UP001177023">
    <property type="component" value="Unassembled WGS sequence"/>
</dbReference>
<dbReference type="GO" id="GO:0006397">
    <property type="term" value="P:mRNA processing"/>
    <property type="evidence" value="ECO:0007669"/>
    <property type="project" value="UniProtKB-KW"/>
</dbReference>
<dbReference type="FunFam" id="3.40.50.12390:FF:000003">
    <property type="entry name" value="5'-3' exoribonuclease"/>
    <property type="match status" value="1"/>
</dbReference>
<dbReference type="Gene3D" id="1.25.40.330">
    <property type="entry name" value="Adenylate cyclase-associated CAP, N-terminal domain"/>
    <property type="match status" value="1"/>
</dbReference>
<reference evidence="15" key="1">
    <citation type="submission" date="2023-06" db="EMBL/GenBank/DDBJ databases">
        <authorList>
            <person name="Delattre M."/>
        </authorList>
    </citation>
    <scope>NUCLEOTIDE SEQUENCE</scope>
    <source>
        <strain evidence="15">AF72</strain>
    </source>
</reference>
<keyword evidence="6" id="KW-0863">Zinc-finger</keyword>
<dbReference type="PANTHER" id="PTHR12341">
    <property type="entry name" value="5'-&gt;3' EXORIBONUCLEASE"/>
    <property type="match status" value="1"/>
</dbReference>
<proteinExistence type="inferred from homology"/>
<evidence type="ECO:0000256" key="12">
    <source>
        <dbReference type="ARBA" id="ARBA00074674"/>
    </source>
</evidence>
<evidence type="ECO:0000256" key="4">
    <source>
        <dbReference type="ARBA" id="ARBA00022722"/>
    </source>
</evidence>
<dbReference type="FunFam" id="3.40.50.12390:FF:000001">
    <property type="entry name" value="5'-3' exoribonuclease"/>
    <property type="match status" value="1"/>
</dbReference>
<dbReference type="GO" id="GO:0008270">
    <property type="term" value="F:zinc ion binding"/>
    <property type="evidence" value="ECO:0007669"/>
    <property type="project" value="UniProtKB-KW"/>
</dbReference>
<evidence type="ECO:0000256" key="8">
    <source>
        <dbReference type="ARBA" id="ARBA00022833"/>
    </source>
</evidence>
<keyword evidence="7" id="KW-0378">Hydrolase</keyword>
<feature type="domain" description="C-CAP/cofactor C-like" evidence="14">
    <location>
        <begin position="1264"/>
        <end position="1402"/>
    </location>
</feature>
<keyword evidence="8" id="KW-0862">Zinc</keyword>
<comment type="similarity">
    <text evidence="2">Belongs to the CAP family.</text>
</comment>
<dbReference type="Pfam" id="PF01213">
    <property type="entry name" value="CAP_N-CM"/>
    <property type="match status" value="1"/>
</dbReference>
<dbReference type="Gene3D" id="2.160.20.70">
    <property type="match status" value="1"/>
</dbReference>
<feature type="compositionally biased region" description="Gly residues" evidence="13">
    <location>
        <begin position="838"/>
        <end position="852"/>
    </location>
</feature>
<dbReference type="Pfam" id="PF17846">
    <property type="entry name" value="XRN_M"/>
    <property type="match status" value="1"/>
</dbReference>
<feature type="compositionally biased region" description="Low complexity" evidence="13">
    <location>
        <begin position="980"/>
        <end position="989"/>
    </location>
</feature>
<feature type="compositionally biased region" description="Basic and acidic residues" evidence="13">
    <location>
        <begin position="819"/>
        <end position="830"/>
    </location>
</feature>
<dbReference type="PROSITE" id="PS01089">
    <property type="entry name" value="CAP_2"/>
    <property type="match status" value="1"/>
</dbReference>
<keyword evidence="3" id="KW-0507">mRNA processing</keyword>
<dbReference type="InterPro" id="IPR013992">
    <property type="entry name" value="Adenylate_cyclase-assoc_CAP_N"/>
</dbReference>
<dbReference type="InterPro" id="IPR006599">
    <property type="entry name" value="CARP_motif"/>
</dbReference>
<evidence type="ECO:0000256" key="9">
    <source>
        <dbReference type="ARBA" id="ARBA00022839"/>
    </source>
</evidence>
<dbReference type="Pfam" id="PF03159">
    <property type="entry name" value="XRN_N"/>
    <property type="match status" value="1"/>
</dbReference>
<feature type="region of interest" description="Disordered" evidence="13">
    <location>
        <begin position="796"/>
        <end position="867"/>
    </location>
</feature>
<dbReference type="FunFam" id="1.25.40.1050:FF:000002">
    <property type="entry name" value="5'-3' exoribonuclease"/>
    <property type="match status" value="1"/>
</dbReference>
<dbReference type="InterPro" id="IPR027073">
    <property type="entry name" value="5_3_exoribonuclease"/>
</dbReference>
<dbReference type="GO" id="GO:0003723">
    <property type="term" value="F:RNA binding"/>
    <property type="evidence" value="ECO:0007669"/>
    <property type="project" value="TreeGrafter"/>
</dbReference>
<evidence type="ECO:0000256" key="13">
    <source>
        <dbReference type="SAM" id="MobiDB-lite"/>
    </source>
</evidence>
<dbReference type="Pfam" id="PF21938">
    <property type="entry name" value="CAP_N"/>
    <property type="match status" value="1"/>
</dbReference>
<evidence type="ECO:0000256" key="5">
    <source>
        <dbReference type="ARBA" id="ARBA00022723"/>
    </source>
</evidence>
<dbReference type="PROSITE" id="PS01088">
    <property type="entry name" value="CAP_1"/>
    <property type="match status" value="1"/>
</dbReference>
<keyword evidence="4" id="KW-0540">Nuclease</keyword>
<dbReference type="InterPro" id="IPR016098">
    <property type="entry name" value="CAP/MinC_C"/>
</dbReference>
<feature type="region of interest" description="Disordered" evidence="13">
    <location>
        <begin position="487"/>
        <end position="520"/>
    </location>
</feature>
<dbReference type="GO" id="GO:0005634">
    <property type="term" value="C:nucleus"/>
    <property type="evidence" value="ECO:0007669"/>
    <property type="project" value="TreeGrafter"/>
</dbReference>
<dbReference type="InterPro" id="IPR036222">
    <property type="entry name" value="CAP_N_sf"/>
</dbReference>
<comment type="subunit">
    <text evidence="11">Interacts with paxt-1 (via N-terminus); the interaction is direct and results in stabilization of xrn-2 in the complex.</text>
</comment>
<evidence type="ECO:0000259" key="14">
    <source>
        <dbReference type="PROSITE" id="PS51329"/>
    </source>
</evidence>